<evidence type="ECO:0000259" key="1">
    <source>
        <dbReference type="Pfam" id="PF09537"/>
    </source>
</evidence>
<evidence type="ECO:0000313" key="2">
    <source>
        <dbReference type="EMBL" id="MDY2585836.1"/>
    </source>
</evidence>
<protein>
    <submittedName>
        <fullName evidence="2">PA2169 family four-helix-bundle protein</fullName>
    </submittedName>
</protein>
<gene>
    <name evidence="2" type="ORF">SNF14_00680</name>
</gene>
<evidence type="ECO:0000313" key="3">
    <source>
        <dbReference type="Proteomes" id="UP001285855"/>
    </source>
</evidence>
<accession>A0ABU5EIX6</accession>
<dbReference type="Pfam" id="PF09537">
    <property type="entry name" value="DUF2383"/>
    <property type="match status" value="1"/>
</dbReference>
<dbReference type="InterPro" id="IPR012347">
    <property type="entry name" value="Ferritin-like"/>
</dbReference>
<comment type="caution">
    <text evidence="2">The sequence shown here is derived from an EMBL/GenBank/DDBJ whole genome shotgun (WGS) entry which is preliminary data.</text>
</comment>
<name>A0ABU5EIX6_9FLAO</name>
<dbReference type="SUPFAM" id="SSF47240">
    <property type="entry name" value="Ferritin-like"/>
    <property type="match status" value="1"/>
</dbReference>
<dbReference type="InterPro" id="IPR011971">
    <property type="entry name" value="CHP02284"/>
</dbReference>
<keyword evidence="3" id="KW-1185">Reference proteome</keyword>
<organism evidence="2 3">
    <name type="scientific">Winogradskyella aquimaris</name>
    <dbReference type="NCBI Taxonomy" id="864074"/>
    <lineage>
        <taxon>Bacteria</taxon>
        <taxon>Pseudomonadati</taxon>
        <taxon>Bacteroidota</taxon>
        <taxon>Flavobacteriia</taxon>
        <taxon>Flavobacteriales</taxon>
        <taxon>Flavobacteriaceae</taxon>
        <taxon>Winogradskyella</taxon>
    </lineage>
</organism>
<dbReference type="NCBIfam" id="TIGR02284">
    <property type="entry name" value="PA2169 family four-helix-bundle protein"/>
    <property type="match status" value="1"/>
</dbReference>
<dbReference type="EMBL" id="JAXDAE010000001">
    <property type="protein sequence ID" value="MDY2585836.1"/>
    <property type="molecule type" value="Genomic_DNA"/>
</dbReference>
<proteinExistence type="predicted"/>
<dbReference type="InterPro" id="IPR019052">
    <property type="entry name" value="DUF2383"/>
</dbReference>
<sequence>MKAYRCYTIDADVKQYASIKNLLKLKNENDIMKYEKIVSDKLNELLVKNYDAEKGYIKAMQDVDNVEVKKFFKKRAEERSRFAQQLRTEILTYGEIPEESGSLKGVMHRNWMTLKATFSSNNEETILKEALRGEKASLDEYNELLSNNHFPSRLIELLREQRNAIEAAINSVKLYEEVLS</sequence>
<dbReference type="InterPro" id="IPR009078">
    <property type="entry name" value="Ferritin-like_SF"/>
</dbReference>
<dbReference type="RefSeq" id="WP_320554222.1">
    <property type="nucleotide sequence ID" value="NZ_JAXDAE010000001.1"/>
</dbReference>
<dbReference type="Gene3D" id="1.20.1260.10">
    <property type="match status" value="1"/>
</dbReference>
<feature type="domain" description="DUF2383" evidence="1">
    <location>
        <begin position="38"/>
        <end position="146"/>
    </location>
</feature>
<dbReference type="Proteomes" id="UP001285855">
    <property type="component" value="Unassembled WGS sequence"/>
</dbReference>
<reference evidence="2 3" key="1">
    <citation type="submission" date="2023-11" db="EMBL/GenBank/DDBJ databases">
        <title>Winogradskyella pelagius sp. nov., isolated from coastal sediment.</title>
        <authorList>
            <person name="Li F."/>
        </authorList>
    </citation>
    <scope>NUCLEOTIDE SEQUENCE [LARGE SCALE GENOMIC DNA]</scope>
    <source>
        <strain evidence="2 3">KCTC 23502</strain>
    </source>
</reference>